<gene>
    <name evidence="1" type="ORF">IAA52_08095</name>
</gene>
<name>A0A9D0ZMB8_9FIRM</name>
<reference evidence="1" key="1">
    <citation type="submission" date="2020-10" db="EMBL/GenBank/DDBJ databases">
        <authorList>
            <person name="Gilroy R."/>
        </authorList>
    </citation>
    <scope>NUCLEOTIDE SEQUENCE</scope>
    <source>
        <strain evidence="1">ChiSjej6B24-2974</strain>
    </source>
</reference>
<comment type="caution">
    <text evidence="1">The sequence shown here is derived from an EMBL/GenBank/DDBJ whole genome shotgun (WGS) entry which is preliminary data.</text>
</comment>
<dbReference type="Proteomes" id="UP000824260">
    <property type="component" value="Unassembled WGS sequence"/>
</dbReference>
<dbReference type="AlphaFoldDB" id="A0A9D0ZMB8"/>
<protein>
    <submittedName>
        <fullName evidence="1">Uncharacterized protein</fullName>
    </submittedName>
</protein>
<organism evidence="1 2">
    <name type="scientific">Candidatus Pullichristensenella stercorigallinarum</name>
    <dbReference type="NCBI Taxonomy" id="2840909"/>
    <lineage>
        <taxon>Bacteria</taxon>
        <taxon>Bacillati</taxon>
        <taxon>Bacillota</taxon>
        <taxon>Clostridia</taxon>
        <taxon>Candidatus Pullichristensenella</taxon>
    </lineage>
</organism>
<evidence type="ECO:0000313" key="2">
    <source>
        <dbReference type="Proteomes" id="UP000824260"/>
    </source>
</evidence>
<accession>A0A9D0ZMB8</accession>
<reference evidence="1" key="2">
    <citation type="journal article" date="2021" name="PeerJ">
        <title>Extensive microbial diversity within the chicken gut microbiome revealed by metagenomics and culture.</title>
        <authorList>
            <person name="Gilroy R."/>
            <person name="Ravi A."/>
            <person name="Getino M."/>
            <person name="Pursley I."/>
            <person name="Horton D.L."/>
            <person name="Alikhan N.F."/>
            <person name="Baker D."/>
            <person name="Gharbi K."/>
            <person name="Hall N."/>
            <person name="Watson M."/>
            <person name="Adriaenssens E.M."/>
            <person name="Foster-Nyarko E."/>
            <person name="Jarju S."/>
            <person name="Secka A."/>
            <person name="Antonio M."/>
            <person name="Oren A."/>
            <person name="Chaudhuri R.R."/>
            <person name="La Ragione R."/>
            <person name="Hildebrand F."/>
            <person name="Pallen M.J."/>
        </authorList>
    </citation>
    <scope>NUCLEOTIDE SEQUENCE</scope>
    <source>
        <strain evidence="1">ChiSjej6B24-2974</strain>
    </source>
</reference>
<proteinExistence type="predicted"/>
<sequence length="115" mass="13625">MRTRDFKTAEQCGILVRCKAFEADLLKIKDIVPDKMDDGISFDLDGFLSGIYQVIIVPKYDIRADRDDYWEARRQLCENVFALAEKYDLYLSGDRIEDYGEHFYFVFRCGKSWRL</sequence>
<evidence type="ECO:0000313" key="1">
    <source>
        <dbReference type="EMBL" id="HIQ83050.1"/>
    </source>
</evidence>
<dbReference type="EMBL" id="DVFZ01000082">
    <property type="protein sequence ID" value="HIQ83050.1"/>
    <property type="molecule type" value="Genomic_DNA"/>
</dbReference>